<dbReference type="Proteomes" id="UP000009097">
    <property type="component" value="Unassembled WGS sequence"/>
</dbReference>
<dbReference type="PROSITE" id="PS50011">
    <property type="entry name" value="PROTEIN_KINASE_DOM"/>
    <property type="match status" value="1"/>
</dbReference>
<dbReference type="GO" id="GO:0005524">
    <property type="term" value="F:ATP binding"/>
    <property type="evidence" value="ECO:0007669"/>
    <property type="project" value="InterPro"/>
</dbReference>
<evidence type="ECO:0000313" key="3">
    <source>
        <dbReference type="Proteomes" id="UP000009097"/>
    </source>
</evidence>
<proteinExistence type="predicted"/>
<evidence type="ECO:0000259" key="1">
    <source>
        <dbReference type="PROSITE" id="PS50011"/>
    </source>
</evidence>
<dbReference type="Gene3D" id="1.10.510.10">
    <property type="entry name" value="Transferase(Phosphotransferase) domain 1"/>
    <property type="match status" value="1"/>
</dbReference>
<dbReference type="EMBL" id="DS231709">
    <property type="protein sequence ID" value="KNB10865.1"/>
    <property type="molecule type" value="Genomic_DNA"/>
</dbReference>
<reference evidence="2" key="1">
    <citation type="submission" date="2007-04" db="EMBL/GenBank/DDBJ databases">
        <authorList>
            <consortium name="The Broad Institute Genome Sequencing Platform"/>
            <person name="Birren B."/>
            <person name="Lander E."/>
            <person name="Galagan J."/>
            <person name="Nusbaum C."/>
            <person name="Devon K."/>
            <person name="Ma L.-J."/>
            <person name="Jaffe D."/>
            <person name="Butler J."/>
            <person name="Alvarez P."/>
            <person name="Gnerre S."/>
            <person name="Grabherr M."/>
            <person name="Kleber M."/>
            <person name="Mauceli E."/>
            <person name="Brockman W."/>
            <person name="MacCallum I.A."/>
            <person name="Young S."/>
            <person name="LaButti K."/>
            <person name="DeCaprio D."/>
            <person name="Crawford M."/>
            <person name="Koehrsen M."/>
            <person name="Engels R."/>
            <person name="Montgomery P."/>
            <person name="Pearson M."/>
            <person name="Howarth C."/>
            <person name="Larson L."/>
            <person name="White J."/>
            <person name="O'Leary S."/>
            <person name="Kodira C."/>
            <person name="Zeng Q."/>
            <person name="Yandava C."/>
            <person name="Alvarado L."/>
            <person name="Kistler C."/>
            <person name="Shim W.-B."/>
            <person name="Kang S."/>
            <person name="Woloshuk C."/>
        </authorList>
    </citation>
    <scope>NUCLEOTIDE SEQUENCE</scope>
    <source>
        <strain evidence="2">4287</strain>
    </source>
</reference>
<dbReference type="SUPFAM" id="SSF56112">
    <property type="entry name" value="Protein kinase-like (PK-like)"/>
    <property type="match status" value="1"/>
</dbReference>
<sequence length="156" mass="17388">MDEYDFILGILLTHIDNRGCPLSTKIALKEHHDPPPEVRQRWMDQIAAAVSGLHDTGIIWGDVKAENVLIDQDSNAWVTDFGGGYTKGWVDKEVAETMEGDRMGMAKLREFVFPAASKKGGTATSMLRQGGLRDICIHIADYCPTLKVRVQYLNPE</sequence>
<evidence type="ECO:0000313" key="2">
    <source>
        <dbReference type="EMBL" id="KNB10865.1"/>
    </source>
</evidence>
<dbReference type="VEuPathDB" id="FungiDB:FOXG_20417"/>
<gene>
    <name evidence="2" type="ORF">FOXG_20417</name>
</gene>
<organism evidence="2 3">
    <name type="scientific">Fusarium oxysporum f. sp. lycopersici (strain 4287 / CBS 123668 / FGSC 9935 / NRRL 34936)</name>
    <name type="common">Fusarium vascular wilt of tomato</name>
    <dbReference type="NCBI Taxonomy" id="426428"/>
    <lineage>
        <taxon>Eukaryota</taxon>
        <taxon>Fungi</taxon>
        <taxon>Dikarya</taxon>
        <taxon>Ascomycota</taxon>
        <taxon>Pezizomycotina</taxon>
        <taxon>Sordariomycetes</taxon>
        <taxon>Hypocreomycetidae</taxon>
        <taxon>Hypocreales</taxon>
        <taxon>Nectriaceae</taxon>
        <taxon>Fusarium</taxon>
        <taxon>Fusarium oxysporum species complex</taxon>
    </lineage>
</organism>
<dbReference type="GeneID" id="28961123"/>
<protein>
    <recommendedName>
        <fullName evidence="1">Protein kinase domain-containing protein</fullName>
    </recommendedName>
</protein>
<feature type="domain" description="Protein kinase" evidence="1">
    <location>
        <begin position="1"/>
        <end position="156"/>
    </location>
</feature>
<dbReference type="OrthoDB" id="4062651at2759"/>
<name>A0A0J9VJ49_FUSO4</name>
<dbReference type="KEGG" id="fox:FOXG_20417"/>
<dbReference type="AlphaFoldDB" id="A0A0J9VJ49"/>
<dbReference type="InterPro" id="IPR011009">
    <property type="entry name" value="Kinase-like_dom_sf"/>
</dbReference>
<reference evidence="2" key="2">
    <citation type="journal article" date="2010" name="Nature">
        <title>Comparative genomics reveals mobile pathogenicity chromosomes in Fusarium.</title>
        <authorList>
            <person name="Ma L.J."/>
            <person name="van der Does H.C."/>
            <person name="Borkovich K.A."/>
            <person name="Coleman J.J."/>
            <person name="Daboussi M.J."/>
            <person name="Di Pietro A."/>
            <person name="Dufresne M."/>
            <person name="Freitag M."/>
            <person name="Grabherr M."/>
            <person name="Henrissat B."/>
            <person name="Houterman P.M."/>
            <person name="Kang S."/>
            <person name="Shim W.B."/>
            <person name="Woloshuk C."/>
            <person name="Xie X."/>
            <person name="Xu J.R."/>
            <person name="Antoniw J."/>
            <person name="Baker S.E."/>
            <person name="Bluhm B.H."/>
            <person name="Breakspear A."/>
            <person name="Brown D.W."/>
            <person name="Butchko R.A."/>
            <person name="Chapman S."/>
            <person name="Coulson R."/>
            <person name="Coutinho P.M."/>
            <person name="Danchin E.G."/>
            <person name="Diener A."/>
            <person name="Gale L.R."/>
            <person name="Gardiner D.M."/>
            <person name="Goff S."/>
            <person name="Hammond-Kosack K.E."/>
            <person name="Hilburn K."/>
            <person name="Hua-Van A."/>
            <person name="Jonkers W."/>
            <person name="Kazan K."/>
            <person name="Kodira C.D."/>
            <person name="Koehrsen M."/>
            <person name="Kumar L."/>
            <person name="Lee Y.H."/>
            <person name="Li L."/>
            <person name="Manners J.M."/>
            <person name="Miranda-Saavedra D."/>
            <person name="Mukherjee M."/>
            <person name="Park G."/>
            <person name="Park J."/>
            <person name="Park S.Y."/>
            <person name="Proctor R.H."/>
            <person name="Regev A."/>
            <person name="Ruiz-Roldan M.C."/>
            <person name="Sain D."/>
            <person name="Sakthikumar S."/>
            <person name="Sykes S."/>
            <person name="Schwartz D.C."/>
            <person name="Turgeon B.G."/>
            <person name="Wapinski I."/>
            <person name="Yoder O."/>
            <person name="Young S."/>
            <person name="Zeng Q."/>
            <person name="Zhou S."/>
            <person name="Galagan J."/>
            <person name="Cuomo C.A."/>
            <person name="Kistler H.C."/>
            <person name="Rep M."/>
        </authorList>
    </citation>
    <scope>NUCLEOTIDE SEQUENCE [LARGE SCALE GENOMIC DNA]</scope>
    <source>
        <strain evidence="2">4287</strain>
    </source>
</reference>
<dbReference type="RefSeq" id="XP_018248910.1">
    <property type="nucleotide sequence ID" value="XM_018400701.1"/>
</dbReference>
<dbReference type="InterPro" id="IPR000719">
    <property type="entry name" value="Prot_kinase_dom"/>
</dbReference>
<dbReference type="Pfam" id="PF00069">
    <property type="entry name" value="Pkinase"/>
    <property type="match status" value="1"/>
</dbReference>
<accession>A0A0J9VJ49</accession>
<dbReference type="GO" id="GO:0004672">
    <property type="term" value="F:protein kinase activity"/>
    <property type="evidence" value="ECO:0007669"/>
    <property type="project" value="InterPro"/>
</dbReference>